<reference evidence="8" key="1">
    <citation type="submission" date="2012-06" db="EMBL/GenBank/DDBJ databases">
        <title>Complete sequence of chromosome of Desulfomonile tiedjei DSM 6799.</title>
        <authorList>
            <person name="Lucas S."/>
            <person name="Copeland A."/>
            <person name="Lapidus A."/>
            <person name="Glavina del Rio T."/>
            <person name="Dalin E."/>
            <person name="Tice H."/>
            <person name="Bruce D."/>
            <person name="Goodwin L."/>
            <person name="Pitluck S."/>
            <person name="Peters L."/>
            <person name="Ovchinnikova G."/>
            <person name="Zeytun A."/>
            <person name="Lu M."/>
            <person name="Kyrpides N."/>
            <person name="Mavromatis K."/>
            <person name="Ivanova N."/>
            <person name="Brettin T."/>
            <person name="Detter J.C."/>
            <person name="Han C."/>
            <person name="Larimer F."/>
            <person name="Land M."/>
            <person name="Hauser L."/>
            <person name="Markowitz V."/>
            <person name="Cheng J.-F."/>
            <person name="Hugenholtz P."/>
            <person name="Woyke T."/>
            <person name="Wu D."/>
            <person name="Spring S."/>
            <person name="Schroeder M."/>
            <person name="Brambilla E."/>
            <person name="Klenk H.-P."/>
            <person name="Eisen J.A."/>
        </authorList>
    </citation>
    <scope>NUCLEOTIDE SEQUENCE [LARGE SCALE GENOMIC DNA]</scope>
    <source>
        <strain evidence="8">ATCC 49306 / DSM 6799 / DCB-1</strain>
    </source>
</reference>
<keyword evidence="4 5" id="KW-0472">Membrane</keyword>
<keyword evidence="8" id="KW-1185">Reference proteome</keyword>
<evidence type="ECO:0000256" key="5">
    <source>
        <dbReference type="SAM" id="Phobius"/>
    </source>
</evidence>
<feature type="domain" description="DUF1232" evidence="6">
    <location>
        <begin position="34"/>
        <end position="69"/>
    </location>
</feature>
<organism evidence="7 8">
    <name type="scientific">Desulfomonile tiedjei (strain ATCC 49306 / DSM 6799 / DCB-1)</name>
    <dbReference type="NCBI Taxonomy" id="706587"/>
    <lineage>
        <taxon>Bacteria</taxon>
        <taxon>Pseudomonadati</taxon>
        <taxon>Thermodesulfobacteriota</taxon>
        <taxon>Desulfomonilia</taxon>
        <taxon>Desulfomonilales</taxon>
        <taxon>Desulfomonilaceae</taxon>
        <taxon>Desulfomonile</taxon>
    </lineage>
</organism>
<dbReference type="AlphaFoldDB" id="I4CCP4"/>
<dbReference type="HOGENOM" id="CLU_139031_1_0_7"/>
<evidence type="ECO:0000256" key="1">
    <source>
        <dbReference type="ARBA" id="ARBA00004127"/>
    </source>
</evidence>
<dbReference type="Pfam" id="PF06803">
    <property type="entry name" value="DUF1232"/>
    <property type="match status" value="1"/>
</dbReference>
<dbReference type="eggNOG" id="COG3339">
    <property type="taxonomic scope" value="Bacteria"/>
</dbReference>
<keyword evidence="2 5" id="KW-0812">Transmembrane</keyword>
<protein>
    <recommendedName>
        <fullName evidence="6">DUF1232 domain-containing protein</fullName>
    </recommendedName>
</protein>
<name>I4CCP4_DESTA</name>
<evidence type="ECO:0000313" key="8">
    <source>
        <dbReference type="Proteomes" id="UP000006055"/>
    </source>
</evidence>
<sequence length="92" mass="10371">MSLKSSLKDVASTLKARLDVYRAVYRHPKTPRTAKVLLWLALAYLMSPIDLIPDFIPIIGHLDDLVIVPGLILLALWHIPENVLSECGYNYT</sequence>
<accession>I4CCP4</accession>
<gene>
    <name evidence="7" type="ordered locus">Desti_4715</name>
</gene>
<evidence type="ECO:0000259" key="6">
    <source>
        <dbReference type="Pfam" id="PF06803"/>
    </source>
</evidence>
<keyword evidence="3 5" id="KW-1133">Transmembrane helix</keyword>
<comment type="subcellular location">
    <subcellularLocation>
        <location evidence="1">Endomembrane system</location>
        <topology evidence="1">Multi-pass membrane protein</topology>
    </subcellularLocation>
</comment>
<evidence type="ECO:0000256" key="3">
    <source>
        <dbReference type="ARBA" id="ARBA00022989"/>
    </source>
</evidence>
<evidence type="ECO:0000256" key="4">
    <source>
        <dbReference type="ARBA" id="ARBA00023136"/>
    </source>
</evidence>
<dbReference type="EMBL" id="CP003360">
    <property type="protein sequence ID" value="AFM27335.1"/>
    <property type="molecule type" value="Genomic_DNA"/>
</dbReference>
<dbReference type="InterPro" id="IPR010652">
    <property type="entry name" value="DUF1232"/>
</dbReference>
<proteinExistence type="predicted"/>
<feature type="transmembrane region" description="Helical" evidence="5">
    <location>
        <begin position="36"/>
        <end position="52"/>
    </location>
</feature>
<dbReference type="GO" id="GO:0012505">
    <property type="term" value="C:endomembrane system"/>
    <property type="evidence" value="ECO:0007669"/>
    <property type="project" value="UniProtKB-SubCell"/>
</dbReference>
<dbReference type="RefSeq" id="WP_014812443.1">
    <property type="nucleotide sequence ID" value="NC_018025.1"/>
</dbReference>
<dbReference type="KEGG" id="dti:Desti_4715"/>
<evidence type="ECO:0000313" key="7">
    <source>
        <dbReference type="EMBL" id="AFM27335.1"/>
    </source>
</evidence>
<dbReference type="Proteomes" id="UP000006055">
    <property type="component" value="Chromosome"/>
</dbReference>
<evidence type="ECO:0000256" key="2">
    <source>
        <dbReference type="ARBA" id="ARBA00022692"/>
    </source>
</evidence>